<dbReference type="GO" id="GO:0003677">
    <property type="term" value="F:DNA binding"/>
    <property type="evidence" value="ECO:0007669"/>
    <property type="project" value="InterPro"/>
</dbReference>
<dbReference type="Gene3D" id="2.40.50.1020">
    <property type="entry name" value="LytTr DNA-binding domain"/>
    <property type="match status" value="1"/>
</dbReference>
<feature type="domain" description="HTH LytTR-type" evidence="3">
    <location>
        <begin position="129"/>
        <end position="219"/>
    </location>
</feature>
<dbReference type="PROSITE" id="PS50930">
    <property type="entry name" value="HTH_LYTTR"/>
    <property type="match status" value="1"/>
</dbReference>
<dbReference type="STRING" id="160454.RV10_GL000721"/>
<dbReference type="Pfam" id="PF00072">
    <property type="entry name" value="Response_reg"/>
    <property type="match status" value="1"/>
</dbReference>
<comment type="caution">
    <text evidence="4">The sequence shown here is derived from an EMBL/GenBank/DDBJ whole genome shotgun (WGS) entry which is preliminary data.</text>
</comment>
<protein>
    <recommendedName>
        <fullName evidence="6">Response regulatory domain-containing protein</fullName>
    </recommendedName>
</protein>
<dbReference type="InterPro" id="IPR011006">
    <property type="entry name" value="CheY-like_superfamily"/>
</dbReference>
<dbReference type="RefSeq" id="WP_010757429.1">
    <property type="nucleotide sequence ID" value="NZ_ASWD01000001.1"/>
</dbReference>
<organism evidence="4 5">
    <name type="scientific">Enterococcus pallens ATCC BAA-351</name>
    <dbReference type="NCBI Taxonomy" id="1158607"/>
    <lineage>
        <taxon>Bacteria</taxon>
        <taxon>Bacillati</taxon>
        <taxon>Bacillota</taxon>
        <taxon>Bacilli</taxon>
        <taxon>Lactobacillales</taxon>
        <taxon>Enterococcaceae</taxon>
        <taxon>Enterococcus</taxon>
    </lineage>
</organism>
<dbReference type="PROSITE" id="PS50110">
    <property type="entry name" value="RESPONSE_REGULATORY"/>
    <property type="match status" value="1"/>
</dbReference>
<dbReference type="eggNOG" id="COG3279">
    <property type="taxonomic scope" value="Bacteria"/>
</dbReference>
<feature type="modified residue" description="4-aspartylphosphate" evidence="1">
    <location>
        <position position="56"/>
    </location>
</feature>
<dbReference type="PANTHER" id="PTHR37299:SF1">
    <property type="entry name" value="STAGE 0 SPORULATION PROTEIN A HOMOLOG"/>
    <property type="match status" value="1"/>
</dbReference>
<dbReference type="AlphaFoldDB" id="R2QER8"/>
<dbReference type="PATRIC" id="fig|1158607.3.peg.2414"/>
<keyword evidence="1" id="KW-0597">Phosphoprotein</keyword>
<evidence type="ECO:0000259" key="2">
    <source>
        <dbReference type="PROSITE" id="PS50110"/>
    </source>
</evidence>
<accession>R2QER8</accession>
<dbReference type="Gene3D" id="3.40.50.2300">
    <property type="match status" value="1"/>
</dbReference>
<dbReference type="HOGENOM" id="CLU_000445_14_2_9"/>
<dbReference type="InterPro" id="IPR007492">
    <property type="entry name" value="LytTR_DNA-bd_dom"/>
</dbReference>
<dbReference type="Pfam" id="PF04397">
    <property type="entry name" value="LytTR"/>
    <property type="match status" value="1"/>
</dbReference>
<dbReference type="GO" id="GO:0000156">
    <property type="term" value="F:phosphorelay response regulator activity"/>
    <property type="evidence" value="ECO:0007669"/>
    <property type="project" value="InterPro"/>
</dbReference>
<sequence>MNVVICDDDPIFCQKLEKLVNEVFKQGCECEVFYSSERLLHYLEENPAFFQLYLLDIEMPGLDGLQMAKLIRKRDTEALLVFVTNHEEEMPNAFDVRAFHYLVKPLDVHKATEVLFSAERFFSKKRLLFRFVSRKQFYSLFVSQIEYFESAGRKIRIHTQDQIIHEYYDTLDEVEQKIETGIFARIHKSYLVNMEFLQRVENKRVLLQCGRVLAISRKYHGHFHQMYRRHLLQYEGMEQDLGGEQYV</sequence>
<name>R2QER8_9ENTE</name>
<dbReference type="InterPro" id="IPR001789">
    <property type="entry name" value="Sig_transdc_resp-reg_receiver"/>
</dbReference>
<evidence type="ECO:0000256" key="1">
    <source>
        <dbReference type="PROSITE-ProRule" id="PRU00169"/>
    </source>
</evidence>
<evidence type="ECO:0000313" key="5">
    <source>
        <dbReference type="Proteomes" id="UP000013782"/>
    </source>
</evidence>
<evidence type="ECO:0008006" key="6">
    <source>
        <dbReference type="Google" id="ProtNLM"/>
    </source>
</evidence>
<dbReference type="SMART" id="SM00850">
    <property type="entry name" value="LytTR"/>
    <property type="match status" value="1"/>
</dbReference>
<dbReference type="SUPFAM" id="SSF52172">
    <property type="entry name" value="CheY-like"/>
    <property type="match status" value="1"/>
</dbReference>
<evidence type="ECO:0000259" key="3">
    <source>
        <dbReference type="PROSITE" id="PS50930"/>
    </source>
</evidence>
<reference evidence="4 5" key="1">
    <citation type="submission" date="2013-02" db="EMBL/GenBank/DDBJ databases">
        <title>The Genome Sequence of Enterococcus pallens BAA-351.</title>
        <authorList>
            <consortium name="The Broad Institute Genome Sequencing Platform"/>
            <consortium name="The Broad Institute Genome Sequencing Center for Infectious Disease"/>
            <person name="Earl A.M."/>
            <person name="Gilmore M.S."/>
            <person name="Lebreton F."/>
            <person name="Walker B."/>
            <person name="Young S.K."/>
            <person name="Zeng Q."/>
            <person name="Gargeya S."/>
            <person name="Fitzgerald M."/>
            <person name="Haas B."/>
            <person name="Abouelleil A."/>
            <person name="Alvarado L."/>
            <person name="Arachchi H.M."/>
            <person name="Berlin A.M."/>
            <person name="Chapman S.B."/>
            <person name="Dewar J."/>
            <person name="Goldberg J."/>
            <person name="Griggs A."/>
            <person name="Gujja S."/>
            <person name="Hansen M."/>
            <person name="Howarth C."/>
            <person name="Imamovic A."/>
            <person name="Larimer J."/>
            <person name="McCowan C."/>
            <person name="Murphy C."/>
            <person name="Neiman D."/>
            <person name="Pearson M."/>
            <person name="Priest M."/>
            <person name="Roberts A."/>
            <person name="Saif S."/>
            <person name="Shea T."/>
            <person name="Sisk P."/>
            <person name="Sykes S."/>
            <person name="Wortman J."/>
            <person name="Nusbaum C."/>
            <person name="Birren B."/>
        </authorList>
    </citation>
    <scope>NUCLEOTIDE SEQUENCE [LARGE SCALE GENOMIC DNA]</scope>
    <source>
        <strain evidence="4 5">ATCC BAA-351</strain>
    </source>
</reference>
<dbReference type="SMART" id="SM00448">
    <property type="entry name" value="REC"/>
    <property type="match status" value="1"/>
</dbReference>
<dbReference type="InterPro" id="IPR046947">
    <property type="entry name" value="LytR-like"/>
</dbReference>
<dbReference type="EMBL" id="AJAQ01000016">
    <property type="protein sequence ID" value="EOH93743.1"/>
    <property type="molecule type" value="Genomic_DNA"/>
</dbReference>
<dbReference type="Proteomes" id="UP000013782">
    <property type="component" value="Unassembled WGS sequence"/>
</dbReference>
<evidence type="ECO:0000313" key="4">
    <source>
        <dbReference type="EMBL" id="EOH93743.1"/>
    </source>
</evidence>
<keyword evidence="5" id="KW-1185">Reference proteome</keyword>
<feature type="domain" description="Response regulatory" evidence="2">
    <location>
        <begin position="2"/>
        <end position="119"/>
    </location>
</feature>
<proteinExistence type="predicted"/>
<dbReference type="PANTHER" id="PTHR37299">
    <property type="entry name" value="TRANSCRIPTIONAL REGULATOR-RELATED"/>
    <property type="match status" value="1"/>
</dbReference>
<gene>
    <name evidence="4" type="ORF">UAU_02439</name>
</gene>
<dbReference type="OrthoDB" id="3190595at2"/>